<accession>A0A8H7KEK9</accession>
<feature type="transmembrane region" description="Helical" evidence="1">
    <location>
        <begin position="24"/>
        <end position="48"/>
    </location>
</feature>
<evidence type="ECO:0000313" key="3">
    <source>
        <dbReference type="Proteomes" id="UP000616885"/>
    </source>
</evidence>
<evidence type="ECO:0000256" key="1">
    <source>
        <dbReference type="SAM" id="Phobius"/>
    </source>
</evidence>
<proteinExistence type="predicted"/>
<sequence>MCKATARVISGYLSQVEIPRESGYASVILLAIFLTALANLQPVLHFFASVYKALPSVRETMRSFSNSANSPPLAGGAAPGSAEFVALKLGPRALGCNHFPKYRPSLEGSGQKYPAVLGFFHQSQTSHSQACVSILETCRFCVNCLSQATPDGYVFWSIIAEACSPDASTRKKENWLAGPASSAKFPPFFRAGAERFSGLSPAAISSTPEAQPSTVAIPKLPGAEQAWEWIDRQRRPFYIDQLHLAKRPWSHHMEKAAELDVTIV</sequence>
<dbReference type="EMBL" id="JADCTT010000008">
    <property type="protein sequence ID" value="KAF9749023.1"/>
    <property type="molecule type" value="Genomic_DNA"/>
</dbReference>
<comment type="caution">
    <text evidence="2">The sequence shown here is derived from an EMBL/GenBank/DDBJ whole genome shotgun (WGS) entry which is preliminary data.</text>
</comment>
<protein>
    <submittedName>
        <fullName evidence="2">Uncharacterized protein</fullName>
    </submittedName>
</protein>
<keyword evidence="1" id="KW-0472">Membrane</keyword>
<dbReference type="AlphaFoldDB" id="A0A8H7KEK9"/>
<keyword evidence="1" id="KW-0812">Transmembrane</keyword>
<gene>
    <name evidence="2" type="ORF">IM811_016818</name>
</gene>
<name>A0A8H7KEK9_BIOOC</name>
<keyword evidence="1" id="KW-1133">Transmembrane helix</keyword>
<organism evidence="2 3">
    <name type="scientific">Bionectria ochroleuca</name>
    <name type="common">Gliocladium roseum</name>
    <dbReference type="NCBI Taxonomy" id="29856"/>
    <lineage>
        <taxon>Eukaryota</taxon>
        <taxon>Fungi</taxon>
        <taxon>Dikarya</taxon>
        <taxon>Ascomycota</taxon>
        <taxon>Pezizomycotina</taxon>
        <taxon>Sordariomycetes</taxon>
        <taxon>Hypocreomycetidae</taxon>
        <taxon>Hypocreales</taxon>
        <taxon>Bionectriaceae</taxon>
        <taxon>Clonostachys</taxon>
    </lineage>
</organism>
<evidence type="ECO:0000313" key="2">
    <source>
        <dbReference type="EMBL" id="KAF9749023.1"/>
    </source>
</evidence>
<dbReference type="Proteomes" id="UP000616885">
    <property type="component" value="Unassembled WGS sequence"/>
</dbReference>
<reference evidence="2" key="1">
    <citation type="submission" date="2020-10" db="EMBL/GenBank/DDBJ databases">
        <title>High-Quality Genome Resource of Clonostachys rosea strain S41 by Oxford Nanopore Long-Read Sequencing.</title>
        <authorList>
            <person name="Wang H."/>
        </authorList>
    </citation>
    <scope>NUCLEOTIDE SEQUENCE</scope>
    <source>
        <strain evidence="2">S41</strain>
    </source>
</reference>